<dbReference type="Proteomes" id="UP000187209">
    <property type="component" value="Unassembled WGS sequence"/>
</dbReference>
<name>A0A1R2CYH1_9CILI</name>
<reference evidence="2 3" key="1">
    <citation type="submission" date="2016-11" db="EMBL/GenBank/DDBJ databases">
        <title>The macronuclear genome of Stentor coeruleus: a giant cell with tiny introns.</title>
        <authorList>
            <person name="Slabodnick M."/>
            <person name="Ruby J.G."/>
            <person name="Reiff S.B."/>
            <person name="Swart E.C."/>
            <person name="Gosai S."/>
            <person name="Prabakaran S."/>
            <person name="Witkowska E."/>
            <person name="Larue G.E."/>
            <person name="Fisher S."/>
            <person name="Freeman R.M."/>
            <person name="Gunawardena J."/>
            <person name="Chu W."/>
            <person name="Stover N.A."/>
            <person name="Gregory B.D."/>
            <person name="Nowacki M."/>
            <person name="Derisi J."/>
            <person name="Roy S.W."/>
            <person name="Marshall W.F."/>
            <person name="Sood P."/>
        </authorList>
    </citation>
    <scope>NUCLEOTIDE SEQUENCE [LARGE SCALE GENOMIC DNA]</scope>
    <source>
        <strain evidence="2">WM001</strain>
    </source>
</reference>
<protein>
    <recommendedName>
        <fullName evidence="1">Glutaredoxin domain-containing protein</fullName>
    </recommendedName>
</protein>
<dbReference type="Pfam" id="PF00462">
    <property type="entry name" value="Glutaredoxin"/>
    <property type="match status" value="1"/>
</dbReference>
<dbReference type="SUPFAM" id="SSF52833">
    <property type="entry name" value="Thioredoxin-like"/>
    <property type="match status" value="1"/>
</dbReference>
<dbReference type="InterPro" id="IPR002109">
    <property type="entry name" value="Glutaredoxin"/>
</dbReference>
<accession>A0A1R2CYH1</accession>
<sequence>MILLGLKRVFHKNMGTVCLTKRGDDPNDFDEVRNSEGNLSEMSTDEPYSLNSEIKKGVVVIYIHPKFKECERVQELFRSINMKPIVVDVSKDSNPKKLLHSLKKLTKDPNPPYVFLTGKYFGGLNEIDAGIKNHTVQKIINKWLDSRVGFSEY</sequence>
<dbReference type="InterPro" id="IPR036249">
    <property type="entry name" value="Thioredoxin-like_sf"/>
</dbReference>
<gene>
    <name evidence="2" type="ORF">SteCoe_2822</name>
</gene>
<organism evidence="2 3">
    <name type="scientific">Stentor coeruleus</name>
    <dbReference type="NCBI Taxonomy" id="5963"/>
    <lineage>
        <taxon>Eukaryota</taxon>
        <taxon>Sar</taxon>
        <taxon>Alveolata</taxon>
        <taxon>Ciliophora</taxon>
        <taxon>Postciliodesmatophora</taxon>
        <taxon>Heterotrichea</taxon>
        <taxon>Heterotrichida</taxon>
        <taxon>Stentoridae</taxon>
        <taxon>Stentor</taxon>
    </lineage>
</organism>
<comment type="caution">
    <text evidence="2">The sequence shown here is derived from an EMBL/GenBank/DDBJ whole genome shotgun (WGS) entry which is preliminary data.</text>
</comment>
<dbReference type="PROSITE" id="PS51354">
    <property type="entry name" value="GLUTAREDOXIN_2"/>
    <property type="match status" value="1"/>
</dbReference>
<evidence type="ECO:0000313" key="2">
    <source>
        <dbReference type="EMBL" id="OMJ94052.1"/>
    </source>
</evidence>
<proteinExistence type="predicted"/>
<evidence type="ECO:0000259" key="1">
    <source>
        <dbReference type="Pfam" id="PF00462"/>
    </source>
</evidence>
<evidence type="ECO:0000313" key="3">
    <source>
        <dbReference type="Proteomes" id="UP000187209"/>
    </source>
</evidence>
<dbReference type="OrthoDB" id="44061at2759"/>
<feature type="domain" description="Glutaredoxin" evidence="1">
    <location>
        <begin position="59"/>
        <end position="120"/>
    </location>
</feature>
<dbReference type="EMBL" id="MPUH01000032">
    <property type="protein sequence ID" value="OMJ94052.1"/>
    <property type="molecule type" value="Genomic_DNA"/>
</dbReference>
<dbReference type="Gene3D" id="3.40.30.10">
    <property type="entry name" value="Glutaredoxin"/>
    <property type="match status" value="1"/>
</dbReference>
<keyword evidence="3" id="KW-1185">Reference proteome</keyword>
<dbReference type="AlphaFoldDB" id="A0A1R2CYH1"/>